<dbReference type="PROSITE" id="PS50075">
    <property type="entry name" value="CARRIER"/>
    <property type="match status" value="1"/>
</dbReference>
<keyword evidence="3" id="KW-0596">Phosphopantetheine</keyword>
<dbReference type="SUPFAM" id="SSF53335">
    <property type="entry name" value="S-adenosyl-L-methionine-dependent methyltransferases"/>
    <property type="match status" value="1"/>
</dbReference>
<dbReference type="SUPFAM" id="SSF53474">
    <property type="entry name" value="alpha/beta-Hydrolases"/>
    <property type="match status" value="1"/>
</dbReference>
<dbReference type="FunFam" id="3.40.50.150:FF:000887">
    <property type="entry name" value="Non-ribosomal peptide synthase"/>
    <property type="match status" value="1"/>
</dbReference>
<dbReference type="EMBL" id="CM001889">
    <property type="protein sequence ID" value="EOY52612.1"/>
    <property type="molecule type" value="Genomic_DNA"/>
</dbReference>
<dbReference type="Proteomes" id="UP000014062">
    <property type="component" value="Chromosome"/>
</dbReference>
<evidence type="ECO:0000256" key="5">
    <source>
        <dbReference type="ARBA" id="ARBA00022598"/>
    </source>
</evidence>
<accession>A0A7U9E2S7</accession>
<sequence length="850" mass="92465">MTSRAQARTAAAEAVREAGAAVDGARLTDFLAALDDVAVAEMTRVLAASGVFDSAAARTAEEVGTALRATPRHRHIVRRWLRALAARDRLTHRDADATYTGLRPVSAPEAERRWRRAADLEHEIGWSTELLTVMRTCAERLPELVCGDVGIRDLLFPGAATEAADAAYRDNLAIRHLNRAVVAALREIAAGHTGEERLRVLEVGGGVGGTTGELVPVLAEYGVDYLFTDPSAFFLNEARERFADHAWVRYQRFDVDEDPRAQHLLPNTFDVVVCANTLHAATDADAAVGRLRELLVPGGQLVFVENTRDENLPLLVSMEFLEVAGRTWTDVREHTGQSFLTHTQWRALLDGHEASGVTSLPDAGDALAGTGQEVFIATMKDDRHHVPVGELARTAATRLPEYMLPAVWQVVDALPRTANGKTDRARLRSWLPRESAPVVVDERPKDELEHSLADLWAELLAVEGVTRNDDFFDLGGDSLLVARMVGRLRERVPQAADLEWEVVLRHMLRRPTVAGLAAFLRALAGPEDAPAAGAVRTDPVIHLHGSRSEDEPTTVLVHAGTATIMPYRALITEIRRRSPGLAEVVGVEVPDLSGFLAAPPDGLIERMAADYARALTADGRRRFHVVGYCLGGLIATEVARNLAESGAEVESLTVISSHSPRFRLDDELLAEYSFAVMMGIDPADLGFPDDQYRVAAAADAVLAASPGVLPDGGLAALGEEFEDVASRFRRLADVPRATRIARMCEAVPASAGTYEPDHMTRLFLAFRQSVFAITRYRAEPYAGDITFLRHDGAYPFPGSKDAVTAYWEELTLGDLDIVDIGGDHYSCLSVEHAPGILKTLGELTQGAITR</sequence>
<evidence type="ECO:0000256" key="1">
    <source>
        <dbReference type="ARBA" id="ARBA00001957"/>
    </source>
</evidence>
<name>A0A7U9E2S7_STRLI</name>
<dbReference type="PANTHER" id="PTHR45527">
    <property type="entry name" value="NONRIBOSOMAL PEPTIDE SYNTHETASE"/>
    <property type="match status" value="1"/>
</dbReference>
<dbReference type="InterPro" id="IPR045851">
    <property type="entry name" value="AMP-bd_C_sf"/>
</dbReference>
<evidence type="ECO:0000256" key="4">
    <source>
        <dbReference type="ARBA" id="ARBA00022553"/>
    </source>
</evidence>
<dbReference type="InterPro" id="IPR001031">
    <property type="entry name" value="Thioesterase"/>
</dbReference>
<dbReference type="Pfam" id="PF00975">
    <property type="entry name" value="Thioesterase"/>
    <property type="match status" value="1"/>
</dbReference>
<dbReference type="GO" id="GO:0044550">
    <property type="term" value="P:secondary metabolite biosynthetic process"/>
    <property type="evidence" value="ECO:0007669"/>
    <property type="project" value="TreeGrafter"/>
</dbReference>
<comment type="similarity">
    <text evidence="2">Belongs to the ATP-dependent AMP-binding enzyme family.</text>
</comment>
<dbReference type="AlphaFoldDB" id="A0A7U9E2S7"/>
<dbReference type="PROSITE" id="PS00012">
    <property type="entry name" value="PHOSPHOPANTETHEINE"/>
    <property type="match status" value="1"/>
</dbReference>
<organism evidence="7 8">
    <name type="scientific">Streptomyces lividans 1326</name>
    <dbReference type="NCBI Taxonomy" id="1200984"/>
    <lineage>
        <taxon>Bacteria</taxon>
        <taxon>Bacillati</taxon>
        <taxon>Actinomycetota</taxon>
        <taxon>Actinomycetes</taxon>
        <taxon>Kitasatosporales</taxon>
        <taxon>Streptomycetaceae</taxon>
        <taxon>Streptomyces</taxon>
    </lineage>
</organism>
<evidence type="ECO:0000259" key="6">
    <source>
        <dbReference type="PROSITE" id="PS50075"/>
    </source>
</evidence>
<dbReference type="GO" id="GO:0043041">
    <property type="term" value="P:amino acid activation for nonribosomal peptide biosynthetic process"/>
    <property type="evidence" value="ECO:0007669"/>
    <property type="project" value="TreeGrafter"/>
</dbReference>
<keyword evidence="4" id="KW-0597">Phosphoprotein</keyword>
<dbReference type="Pfam" id="PF00550">
    <property type="entry name" value="PP-binding"/>
    <property type="match status" value="1"/>
</dbReference>
<evidence type="ECO:0000313" key="7">
    <source>
        <dbReference type="EMBL" id="EOY52612.1"/>
    </source>
</evidence>
<comment type="cofactor">
    <cofactor evidence="1">
        <name>pantetheine 4'-phosphate</name>
        <dbReference type="ChEBI" id="CHEBI:47942"/>
    </cofactor>
</comment>
<evidence type="ECO:0000256" key="3">
    <source>
        <dbReference type="ARBA" id="ARBA00022450"/>
    </source>
</evidence>
<dbReference type="InterPro" id="IPR036736">
    <property type="entry name" value="ACP-like_sf"/>
</dbReference>
<dbReference type="InterPro" id="IPR029058">
    <property type="entry name" value="AB_hydrolase_fold"/>
</dbReference>
<keyword evidence="5" id="KW-0436">Ligase</keyword>
<proteinExistence type="inferred from homology"/>
<dbReference type="InterPro" id="IPR006162">
    <property type="entry name" value="Ppantetheine_attach_site"/>
</dbReference>
<protein>
    <submittedName>
        <fullName evidence="7">Non-ribosomal peptide synthase</fullName>
    </submittedName>
</protein>
<dbReference type="InterPro" id="IPR009081">
    <property type="entry name" value="PP-bd_ACP"/>
</dbReference>
<dbReference type="GO" id="GO:0000036">
    <property type="term" value="F:acyl carrier activity"/>
    <property type="evidence" value="ECO:0007669"/>
    <property type="project" value="TreeGrafter"/>
</dbReference>
<dbReference type="FunFam" id="1.10.1200.10:FF:000016">
    <property type="entry name" value="Non-ribosomal peptide synthase"/>
    <property type="match status" value="1"/>
</dbReference>
<dbReference type="Gene3D" id="3.30.300.30">
    <property type="match status" value="1"/>
</dbReference>
<dbReference type="Pfam" id="PF08242">
    <property type="entry name" value="Methyltransf_12"/>
    <property type="match status" value="1"/>
</dbReference>
<dbReference type="SUPFAM" id="SSF56801">
    <property type="entry name" value="Acetyl-CoA synthetase-like"/>
    <property type="match status" value="1"/>
</dbReference>
<dbReference type="GO" id="GO:0005737">
    <property type="term" value="C:cytoplasm"/>
    <property type="evidence" value="ECO:0007669"/>
    <property type="project" value="TreeGrafter"/>
</dbReference>
<gene>
    <name evidence="7" type="ORF">SLI_7914</name>
</gene>
<feature type="domain" description="Carrier" evidence="6">
    <location>
        <begin position="443"/>
        <end position="524"/>
    </location>
</feature>
<dbReference type="Gene3D" id="3.40.50.150">
    <property type="entry name" value="Vaccinia Virus protein VP39"/>
    <property type="match status" value="1"/>
</dbReference>
<reference evidence="8" key="1">
    <citation type="journal article" date="2013" name="Genome Biol. Evol.">
        <title>The genome sequence of Streptomyces lividans 66 reveals a novel tRNA-dependent peptide biosynthetic system within a metal-related genomic island.</title>
        <authorList>
            <person name="Cruz-Morales P."/>
            <person name="Vijgenboom E."/>
            <person name="Iruegas-Bocardo F."/>
            <person name="Girard G."/>
            <person name="Yanez-Guerra L.A."/>
            <person name="Ramos-Aboites H.E."/>
            <person name="Pernodet J.L."/>
            <person name="Anne J."/>
            <person name="van Wezel G.P."/>
            <person name="Barona-Gomez F."/>
        </authorList>
    </citation>
    <scope>NUCLEOTIDE SEQUENCE [LARGE SCALE GENOMIC DNA]</scope>
    <source>
        <strain evidence="8">1326</strain>
    </source>
</reference>
<evidence type="ECO:0000313" key="8">
    <source>
        <dbReference type="Proteomes" id="UP000014062"/>
    </source>
</evidence>
<dbReference type="GO" id="GO:0031177">
    <property type="term" value="F:phosphopantetheine binding"/>
    <property type="evidence" value="ECO:0007669"/>
    <property type="project" value="TreeGrafter"/>
</dbReference>
<dbReference type="InterPro" id="IPR013217">
    <property type="entry name" value="Methyltransf_12"/>
</dbReference>
<dbReference type="GO" id="GO:0016874">
    <property type="term" value="F:ligase activity"/>
    <property type="evidence" value="ECO:0007669"/>
    <property type="project" value="UniProtKB-KW"/>
</dbReference>
<evidence type="ECO:0000256" key="2">
    <source>
        <dbReference type="ARBA" id="ARBA00006432"/>
    </source>
</evidence>
<dbReference type="Gene3D" id="3.40.50.1820">
    <property type="entry name" value="alpha/beta hydrolase"/>
    <property type="match status" value="1"/>
</dbReference>
<dbReference type="PANTHER" id="PTHR45527:SF10">
    <property type="entry name" value="PYOCHELIN SYNTHASE PCHF"/>
    <property type="match status" value="1"/>
</dbReference>
<dbReference type="InterPro" id="IPR029063">
    <property type="entry name" value="SAM-dependent_MTases_sf"/>
</dbReference>
<dbReference type="Gene3D" id="1.10.1200.10">
    <property type="entry name" value="ACP-like"/>
    <property type="match status" value="1"/>
</dbReference>
<dbReference type="SUPFAM" id="SSF47336">
    <property type="entry name" value="ACP-like"/>
    <property type="match status" value="1"/>
</dbReference>